<evidence type="ECO:0000313" key="8">
    <source>
        <dbReference type="EMBL" id="KAI5074356.1"/>
    </source>
</evidence>
<dbReference type="InterPro" id="IPR023610">
    <property type="entry name" value="PInositol-4/5-P-5/4-kinase"/>
</dbReference>
<accession>A0A9D4UUT7</accession>
<evidence type="ECO:0000256" key="5">
    <source>
        <dbReference type="ARBA" id="ARBA00022840"/>
    </source>
</evidence>
<dbReference type="GO" id="GO:0046854">
    <property type="term" value="P:phosphatidylinositol phosphate biosynthetic process"/>
    <property type="evidence" value="ECO:0007669"/>
    <property type="project" value="TreeGrafter"/>
</dbReference>
<dbReference type="EMBL" id="JABFUD020000010">
    <property type="protein sequence ID" value="KAI5074356.1"/>
    <property type="molecule type" value="Genomic_DNA"/>
</dbReference>
<dbReference type="EC" id="2.7.1.68" evidence="6"/>
<evidence type="ECO:0000256" key="1">
    <source>
        <dbReference type="ARBA" id="ARBA00022679"/>
    </source>
</evidence>
<dbReference type="InterPro" id="IPR027484">
    <property type="entry name" value="PInositol-4-P-5-kinase_N"/>
</dbReference>
<dbReference type="InterPro" id="IPR017163">
    <property type="entry name" value="PIno-4-P-5_kinase_pln"/>
</dbReference>
<dbReference type="PROSITE" id="PS51455">
    <property type="entry name" value="PIPK"/>
    <property type="match status" value="1"/>
</dbReference>
<keyword evidence="9" id="KW-1185">Reference proteome</keyword>
<dbReference type="Pfam" id="PF02493">
    <property type="entry name" value="MORN"/>
    <property type="match status" value="7"/>
</dbReference>
<dbReference type="Pfam" id="PF01504">
    <property type="entry name" value="PIP5K"/>
    <property type="match status" value="1"/>
</dbReference>
<keyword evidence="1 6" id="KW-0808">Transferase</keyword>
<proteinExistence type="predicted"/>
<dbReference type="SUPFAM" id="SSF82185">
    <property type="entry name" value="Histone H3 K4-specific methyltransferase SET7/9 N-terminal domain"/>
    <property type="match status" value="2"/>
</dbReference>
<reference evidence="8" key="1">
    <citation type="submission" date="2021-01" db="EMBL/GenBank/DDBJ databases">
        <title>Adiantum capillus-veneris genome.</title>
        <authorList>
            <person name="Fang Y."/>
            <person name="Liao Q."/>
        </authorList>
    </citation>
    <scope>NUCLEOTIDE SEQUENCE</scope>
    <source>
        <strain evidence="8">H3</strain>
        <tissue evidence="8">Leaf</tissue>
    </source>
</reference>
<comment type="caution">
    <text evidence="8">The sequence shown here is derived from an EMBL/GenBank/DDBJ whole genome shotgun (WGS) entry which is preliminary data.</text>
</comment>
<keyword evidence="5 6" id="KW-0067">ATP-binding</keyword>
<dbReference type="PANTHER" id="PTHR23086:SF108">
    <property type="entry name" value="PHOSPHATIDYLINOSITOL 4-PHOSPHATE 5-KINASE"/>
    <property type="match status" value="1"/>
</dbReference>
<evidence type="ECO:0000313" key="9">
    <source>
        <dbReference type="Proteomes" id="UP000886520"/>
    </source>
</evidence>
<dbReference type="SUPFAM" id="SSF56104">
    <property type="entry name" value="SAICAR synthase-like"/>
    <property type="match status" value="1"/>
</dbReference>
<evidence type="ECO:0000256" key="2">
    <source>
        <dbReference type="ARBA" id="ARBA00022737"/>
    </source>
</evidence>
<gene>
    <name evidence="8" type="ORF">GOP47_0010317</name>
</gene>
<feature type="domain" description="PIPK" evidence="7">
    <location>
        <begin position="359"/>
        <end position="770"/>
    </location>
</feature>
<comment type="catalytic activity">
    <reaction evidence="6">
        <text>a 1,2-diacyl-sn-glycero-3-phospho-(1D-myo-inositol 4-phosphate) + ATP = a 1,2-diacyl-sn-glycero-3-phospho-(1D-myo-inositol-4,5-bisphosphate) + ADP + H(+)</text>
        <dbReference type="Rhea" id="RHEA:14425"/>
        <dbReference type="ChEBI" id="CHEBI:15378"/>
        <dbReference type="ChEBI" id="CHEBI:30616"/>
        <dbReference type="ChEBI" id="CHEBI:58178"/>
        <dbReference type="ChEBI" id="CHEBI:58456"/>
        <dbReference type="ChEBI" id="CHEBI:456216"/>
        <dbReference type="EC" id="2.7.1.68"/>
    </reaction>
</comment>
<dbReference type="PANTHER" id="PTHR23086">
    <property type="entry name" value="PHOSPHATIDYLINOSITOL-4-PHOSPHATE 5-KINASE"/>
    <property type="match status" value="1"/>
</dbReference>
<name>A0A9D4UUT7_ADICA</name>
<dbReference type="SMART" id="SM00698">
    <property type="entry name" value="MORN"/>
    <property type="match status" value="7"/>
</dbReference>
<keyword evidence="2" id="KW-0677">Repeat</keyword>
<dbReference type="OrthoDB" id="509825at2759"/>
<dbReference type="CDD" id="cd17302">
    <property type="entry name" value="PIPKc_AtPIP5K_like"/>
    <property type="match status" value="1"/>
</dbReference>
<evidence type="ECO:0000256" key="4">
    <source>
        <dbReference type="ARBA" id="ARBA00022777"/>
    </source>
</evidence>
<protein>
    <recommendedName>
        <fullName evidence="6">Phosphatidylinositol 4-phosphate 5-kinase</fullName>
        <ecNumber evidence="6">2.7.1.68</ecNumber>
    </recommendedName>
</protein>
<sequence length="774" mass="87729">MSWIEGCYEPNVKEAAGSREETSGLHDKVETMQVETMHANHIPLGEASETKMQNGDICIGTYEVNVPDGFGKHLWSDGCLYEGDWVCGNLHGVGTFEHPGNTVYKGSWVMNVEHGLGRKLYSNGDLYEGLWKRGVQDGLGRYVWKDGSVYYGDWKRGNMCGQGCLSWQSKESYDGQWQDGLPHGHGTFTWADGSAYIGFWSRGKKDGKGAFYPLGSQRPLHSHMLMQNEYIPTQDCIHVQKPYKLPLQKRFGRQSYSVRKSKSLPSWYKVIEKELSLRGRVDMLVADGEPSLSTDAGNCCIPERKSMLVLEREYAQGVLIGELAHDNVQSSLSQSGNLWQRHSAKQLRKPGEKIVKGHRSYDLMLNLQLGIRYSVGKARKECESELCFSDFSPKAREMIFFPKQGSQKTPPHQSNDFKWTDYCPRVFRKIRSIFDISEVDYLMSICGNEGLRELSSPGKSGSVFYLSNDDRYMIKTLRMSEVKVLLRMLKSYYDHLCKHAETLIVKFFGLHQVIPDGGKKIQVVIMGNIFWTELRIHRKYDLKGSLQGRSSKNIELDETTILKDQDLDFDFLLEPTWRLAFFEQIHKDCQFLASQNIMDYSLLLGVHLTAPKVSELSVSSSIEMSTEDQDVQIIQEASLPGSFALVVHDSEGSTPSSHVRGNPLKVEQVEHEEVDSMILATNSRLSVKLGVNMPAIVVCRQPLAHAPNHVDEGVYDVIIYFGIIDILQTYGLGKRLEHVYKSLKYGSNSISAVNPQFYAERFQEFICGFFPPKL</sequence>
<dbReference type="InterPro" id="IPR027483">
    <property type="entry name" value="PInositol-4-P-4/5-kinase_C_sf"/>
</dbReference>
<dbReference type="GO" id="GO:0016308">
    <property type="term" value="F:1-phosphatidylinositol-4-phosphate 5-kinase activity"/>
    <property type="evidence" value="ECO:0007669"/>
    <property type="project" value="UniProtKB-UniRule"/>
</dbReference>
<evidence type="ECO:0000259" key="7">
    <source>
        <dbReference type="PROSITE" id="PS51455"/>
    </source>
</evidence>
<dbReference type="SMART" id="SM00330">
    <property type="entry name" value="PIPKc"/>
    <property type="match status" value="1"/>
</dbReference>
<dbReference type="Gene3D" id="3.30.800.10">
    <property type="entry name" value="Phosphatidylinositol Phosphate Kinase II Beta"/>
    <property type="match status" value="1"/>
</dbReference>
<dbReference type="InterPro" id="IPR002498">
    <property type="entry name" value="PInositol-4-P-4/5-kinase_core"/>
</dbReference>
<dbReference type="InterPro" id="IPR003409">
    <property type="entry name" value="MORN"/>
</dbReference>
<organism evidence="8 9">
    <name type="scientific">Adiantum capillus-veneris</name>
    <name type="common">Maidenhair fern</name>
    <dbReference type="NCBI Taxonomy" id="13818"/>
    <lineage>
        <taxon>Eukaryota</taxon>
        <taxon>Viridiplantae</taxon>
        <taxon>Streptophyta</taxon>
        <taxon>Embryophyta</taxon>
        <taxon>Tracheophyta</taxon>
        <taxon>Polypodiopsida</taxon>
        <taxon>Polypodiidae</taxon>
        <taxon>Polypodiales</taxon>
        <taxon>Pteridineae</taxon>
        <taxon>Pteridaceae</taxon>
        <taxon>Vittarioideae</taxon>
        <taxon>Adiantum</taxon>
    </lineage>
</organism>
<evidence type="ECO:0000256" key="3">
    <source>
        <dbReference type="ARBA" id="ARBA00022741"/>
    </source>
</evidence>
<dbReference type="Gene3D" id="3.30.810.10">
    <property type="entry name" value="2-Layer Sandwich"/>
    <property type="match status" value="1"/>
</dbReference>
<evidence type="ECO:0000256" key="6">
    <source>
        <dbReference type="PIRNR" id="PIRNR037274"/>
    </source>
</evidence>
<keyword evidence="4 6" id="KW-0418">Kinase</keyword>
<dbReference type="AlphaFoldDB" id="A0A9D4UUT7"/>
<dbReference type="PIRSF" id="PIRSF037274">
    <property type="entry name" value="PIP5K_plant_prd"/>
    <property type="match status" value="1"/>
</dbReference>
<dbReference type="Proteomes" id="UP000886520">
    <property type="component" value="Chromosome 10"/>
</dbReference>
<keyword evidence="3 6" id="KW-0547">Nucleotide-binding</keyword>
<dbReference type="Gene3D" id="2.20.110.10">
    <property type="entry name" value="Histone H3 K4-specific methyltransferase SET7/9 N-terminal domain"/>
    <property type="match status" value="3"/>
</dbReference>
<dbReference type="GO" id="GO:0005524">
    <property type="term" value="F:ATP binding"/>
    <property type="evidence" value="ECO:0007669"/>
    <property type="project" value="UniProtKB-UniRule"/>
</dbReference>
<dbReference type="GO" id="GO:0005886">
    <property type="term" value="C:plasma membrane"/>
    <property type="evidence" value="ECO:0007669"/>
    <property type="project" value="TreeGrafter"/>
</dbReference>